<dbReference type="KEGG" id="mro:MROS_2813"/>
<sequence length="493" mass="56974">MGSESKFHEGVLYEVWQKLDHNTILETINGEEIAVLDCGALNHDSAGPDFKNARIRIGNLTYVGDIEIDYDYSDWKLHGHNIDNKYNSVILHVTFENKNNHGYVYTRSGRKIPSVTIANLINSDEIKKIKETHSEEKNDISGILKCSAVAENAPIELRNSHLYKLGIERFNKKCNKIYERLKEIQFLKDAGIKEPVITYDLTEEFQKREFHHKDFHSKEVWMQLLYELLFEALGYSKNKNPMTSLARKADIEFLKKIEKDGVVLQKYESALLHISGLTGALPKELDKDTKEYLEAAELHWNSIKPFYDGDYLDNTQWQFFRIRPQNFPTVRIAGGARILYQLLHNDLIGIITKKIKEIRNIGVLVNSVRSLFVIKSDGYWKSHYVFGERASTDIKYFVGASRADEIMINVILPYFAVYFKIYGHEQLTDKVVKTYGIYEQRAENQIIHNVADALGVQSKVKKTVYAQGMIDLFRNYCSKNKCLECEIGKVVFE</sequence>
<dbReference type="eggNOG" id="ENOG502Z7XW">
    <property type="taxonomic scope" value="Bacteria"/>
</dbReference>
<dbReference type="AlphaFoldDB" id="I7A4A6"/>
<accession>I7A4A6</accession>
<dbReference type="RefSeq" id="WP_014857473.1">
    <property type="nucleotide sequence ID" value="NC_018178.1"/>
</dbReference>
<dbReference type="OrthoDB" id="1005072at2"/>
<proteinExistence type="predicted"/>
<dbReference type="EMBL" id="CP003557">
    <property type="protein sequence ID" value="AFN76043.1"/>
    <property type="molecule type" value="Genomic_DNA"/>
</dbReference>
<keyword evidence="2" id="KW-1185">Reference proteome</keyword>
<organism evidence="1 2">
    <name type="scientific">Melioribacter roseus (strain DSM 23840 / JCM 17771 / VKM B-2668 / P3M-2)</name>
    <dbReference type="NCBI Taxonomy" id="1191523"/>
    <lineage>
        <taxon>Bacteria</taxon>
        <taxon>Pseudomonadati</taxon>
        <taxon>Ignavibacteriota</taxon>
        <taxon>Ignavibacteria</taxon>
        <taxon>Ignavibacteriales</taxon>
        <taxon>Melioribacteraceae</taxon>
        <taxon>Melioribacter</taxon>
    </lineage>
</organism>
<gene>
    <name evidence="1" type="ordered locus">MROS_2813</name>
</gene>
<dbReference type="PATRIC" id="fig|1191523.3.peg.2949"/>
<protein>
    <recommendedName>
        <fullName evidence="3">DUF2851 domain-containing protein</fullName>
    </recommendedName>
</protein>
<reference evidence="1 2" key="1">
    <citation type="journal article" date="2013" name="PLoS ONE">
        <title>Genomic analysis of Melioribacter roseus, facultatively anaerobic organotrophic bacterium representing a novel deep lineage within Bacteriodetes/Chlorobi group.</title>
        <authorList>
            <person name="Kadnikov V.V."/>
            <person name="Mardanov A.V."/>
            <person name="Podosokorskaya O.A."/>
            <person name="Gavrilov S.N."/>
            <person name="Kublanov I.V."/>
            <person name="Beletsky A.V."/>
            <person name="Bonch-Osmolovskaya E.A."/>
            <person name="Ravin N.V."/>
        </authorList>
    </citation>
    <scope>NUCLEOTIDE SEQUENCE [LARGE SCALE GENOMIC DNA]</scope>
    <source>
        <strain evidence="2">JCM 17771 / P3M-2</strain>
    </source>
</reference>
<dbReference type="Proteomes" id="UP000009011">
    <property type="component" value="Chromosome"/>
</dbReference>
<evidence type="ECO:0008006" key="3">
    <source>
        <dbReference type="Google" id="ProtNLM"/>
    </source>
</evidence>
<dbReference type="STRING" id="1191523.MROS_2813"/>
<name>I7A4A6_MELRP</name>
<dbReference type="Pfam" id="PF11013">
    <property type="entry name" value="DUF2851"/>
    <property type="match status" value="2"/>
</dbReference>
<dbReference type="InterPro" id="IPR021272">
    <property type="entry name" value="DUF2851"/>
</dbReference>
<evidence type="ECO:0000313" key="1">
    <source>
        <dbReference type="EMBL" id="AFN76043.1"/>
    </source>
</evidence>
<evidence type="ECO:0000313" key="2">
    <source>
        <dbReference type="Proteomes" id="UP000009011"/>
    </source>
</evidence>
<dbReference type="HOGENOM" id="CLU_044582_0_0_10"/>